<dbReference type="RefSeq" id="WP_327966796.1">
    <property type="nucleotide sequence ID" value="NZ_JARMQG010000054.1"/>
</dbReference>
<proteinExistence type="predicted"/>
<sequence>MKIIYDRFAAEWYQNEMEGIYTLGGDKKMIRFDPAAGDDFSFDLGMKNNHLGPLIGIMTARKGNGAVTGNGPLFIELQKKLISHGGISFIFTSEGVKDDFIEGFMFLPAQEKWFKITVPYPDLVYNRIPFRKSEQDGKSQRFFQTLKEKNIPFFNPCFIDKYELYSLFKNHSILKQYLPETILAYHEKDLYSFLYKHKNIYLKPAQSAKGKGIYRLKLNEDNEIFLQGVIKTELFPTFQMFWEKWEMELTAKEYLAQEEIESAQFEGKRFDFRILVHAEQDDYEVTGIGIRGSYQQELTTHIPLGGRLLPYLLVQTDEHDDFIQTIAKNAGKVLSGELGFFGEFSIDACVSQSGHYYLFEVNSKPMSFDETEIEERKIERLCSLFFQKANF</sequence>
<dbReference type="SUPFAM" id="SSF56059">
    <property type="entry name" value="Glutathione synthetase ATP-binding domain-like"/>
    <property type="match status" value="1"/>
</dbReference>
<protein>
    <submittedName>
        <fullName evidence="1">YheC/YheD family protein</fullName>
    </submittedName>
</protein>
<keyword evidence="2" id="KW-1185">Reference proteome</keyword>
<name>A0ABU6N773_9BACI</name>
<reference evidence="1 2" key="1">
    <citation type="submission" date="2023-03" db="EMBL/GenBank/DDBJ databases">
        <title>Bacillus Genome Sequencing.</title>
        <authorList>
            <person name="Dunlap C."/>
        </authorList>
    </citation>
    <scope>NUCLEOTIDE SEQUENCE [LARGE SCALE GENOMIC DNA]</scope>
    <source>
        <strain evidence="1 2">B-14544</strain>
    </source>
</reference>
<organism evidence="1 2">
    <name type="scientific">Bacillus xiapuensis</name>
    <dbReference type="NCBI Taxonomy" id="2014075"/>
    <lineage>
        <taxon>Bacteria</taxon>
        <taxon>Bacillati</taxon>
        <taxon>Bacillota</taxon>
        <taxon>Bacilli</taxon>
        <taxon>Bacillales</taxon>
        <taxon>Bacillaceae</taxon>
        <taxon>Bacillus</taxon>
    </lineage>
</organism>
<dbReference type="InterPro" id="IPR026838">
    <property type="entry name" value="YheC/D"/>
</dbReference>
<comment type="caution">
    <text evidence="1">The sequence shown here is derived from an EMBL/GenBank/DDBJ whole genome shotgun (WGS) entry which is preliminary data.</text>
</comment>
<dbReference type="Proteomes" id="UP001330749">
    <property type="component" value="Unassembled WGS sequence"/>
</dbReference>
<gene>
    <name evidence="1" type="ORF">P4447_05030</name>
</gene>
<accession>A0ABU6N773</accession>
<dbReference type="EMBL" id="JARMQG010000054">
    <property type="protein sequence ID" value="MED3561878.1"/>
    <property type="molecule type" value="Genomic_DNA"/>
</dbReference>
<evidence type="ECO:0000313" key="1">
    <source>
        <dbReference type="EMBL" id="MED3561878.1"/>
    </source>
</evidence>
<evidence type="ECO:0000313" key="2">
    <source>
        <dbReference type="Proteomes" id="UP001330749"/>
    </source>
</evidence>
<dbReference type="Pfam" id="PF14398">
    <property type="entry name" value="ATPgrasp_YheCD"/>
    <property type="match status" value="1"/>
</dbReference>